<feature type="transmembrane region" description="Helical" evidence="8">
    <location>
        <begin position="189"/>
        <end position="215"/>
    </location>
</feature>
<proteinExistence type="inferred from homology"/>
<evidence type="ECO:0000313" key="9">
    <source>
        <dbReference type="EMBL" id="MBT0725671.1"/>
    </source>
</evidence>
<protein>
    <submittedName>
        <fullName evidence="9">BCCT family transporter</fullName>
    </submittedName>
</protein>
<feature type="transmembrane region" description="Helical" evidence="8">
    <location>
        <begin position="58"/>
        <end position="76"/>
    </location>
</feature>
<reference evidence="9 10" key="1">
    <citation type="submission" date="2020-04" db="EMBL/GenBank/DDBJ databases">
        <title>Genome sequencing of Rosenbergiella species.</title>
        <authorList>
            <person name="Alvarez-Perez S."/>
            <person name="Lievens B."/>
        </authorList>
    </citation>
    <scope>NUCLEOTIDE SEQUENCE [LARGE SCALE GENOMIC DNA]</scope>
    <source>
        <strain evidence="9 10">S61</strain>
    </source>
</reference>
<keyword evidence="4" id="KW-1003">Cell membrane</keyword>
<keyword evidence="6 8" id="KW-1133">Transmembrane helix</keyword>
<comment type="caution">
    <text evidence="9">The sequence shown here is derived from an EMBL/GenBank/DDBJ whole genome shotgun (WGS) entry which is preliminary data.</text>
</comment>
<evidence type="ECO:0000256" key="2">
    <source>
        <dbReference type="ARBA" id="ARBA00005658"/>
    </source>
</evidence>
<dbReference type="EMBL" id="JABBFR010000035">
    <property type="protein sequence ID" value="MBT0725671.1"/>
    <property type="molecule type" value="Genomic_DNA"/>
</dbReference>
<feature type="transmembrane region" description="Helical" evidence="8">
    <location>
        <begin position="452"/>
        <end position="472"/>
    </location>
</feature>
<comment type="similarity">
    <text evidence="2">Belongs to the BCCT transporter (TC 2.A.15) family.</text>
</comment>
<feature type="transmembrane region" description="Helical" evidence="8">
    <location>
        <begin position="235"/>
        <end position="256"/>
    </location>
</feature>
<evidence type="ECO:0000256" key="1">
    <source>
        <dbReference type="ARBA" id="ARBA00004651"/>
    </source>
</evidence>
<keyword evidence="3" id="KW-0813">Transport</keyword>
<gene>
    <name evidence="9" type="ORF">HH682_14880</name>
</gene>
<dbReference type="Proteomes" id="UP000790096">
    <property type="component" value="Unassembled WGS sequence"/>
</dbReference>
<keyword evidence="10" id="KW-1185">Reference proteome</keyword>
<feature type="transmembrane region" description="Helical" evidence="8">
    <location>
        <begin position="414"/>
        <end position="440"/>
    </location>
</feature>
<feature type="transmembrane region" description="Helical" evidence="8">
    <location>
        <begin position="96"/>
        <end position="117"/>
    </location>
</feature>
<dbReference type="RefSeq" id="WP_214238277.1">
    <property type="nucleotide sequence ID" value="NZ_JABBFR010000035.1"/>
</dbReference>
<feature type="transmembrane region" description="Helical" evidence="8">
    <location>
        <begin position="324"/>
        <end position="341"/>
    </location>
</feature>
<feature type="transmembrane region" description="Helical" evidence="8">
    <location>
        <begin position="20"/>
        <end position="38"/>
    </location>
</feature>
<evidence type="ECO:0000256" key="5">
    <source>
        <dbReference type="ARBA" id="ARBA00022692"/>
    </source>
</evidence>
<dbReference type="Pfam" id="PF02028">
    <property type="entry name" value="BCCT"/>
    <property type="match status" value="1"/>
</dbReference>
<evidence type="ECO:0000313" key="10">
    <source>
        <dbReference type="Proteomes" id="UP000790096"/>
    </source>
</evidence>
<evidence type="ECO:0000256" key="3">
    <source>
        <dbReference type="ARBA" id="ARBA00022448"/>
    </source>
</evidence>
<dbReference type="InterPro" id="IPR018093">
    <property type="entry name" value="BCCT_CS"/>
</dbReference>
<dbReference type="PROSITE" id="PS01303">
    <property type="entry name" value="BCCT"/>
    <property type="match status" value="1"/>
</dbReference>
<accession>A0ABS5SZZ3</accession>
<comment type="subcellular location">
    <subcellularLocation>
        <location evidence="1">Cell membrane</location>
        <topology evidence="1">Multi-pass membrane protein</topology>
    </subcellularLocation>
</comment>
<dbReference type="NCBIfam" id="TIGR00842">
    <property type="entry name" value="bcct"/>
    <property type="match status" value="1"/>
</dbReference>
<sequence>MALLNPPVKSTSPVRVNLPVFLCSSLLILLMGLVTVLYPTASQLWLARAQTWVTAVFGWYYMVLMVLSMGFVFWLACSRHGSQLLGHENEAPEFSYLSWVAMLFSAGIGIALVYYGAYEPLAHFLQPPEGQGGTIHAAREAMAITFLHWGLHGWALYALIATALAWFAYRRDQPLALRSALYGLFRHKIHGWIGHTVDTCGILVTVVSMVTNLGIGALLVKAGLNYLFGLPQTPQLLFTLIIIMMVVATVATVVGIEKGIALLSNLNVGFLCLLLLFLFITGPTLNLLNGLLQNTGDYMSSVVAKSFEVYLYSKAEKWQGAWTLFYWAWWVAWAPFVGLFIARISRGRTIRQLILGVMLIPLGFTLAWLSLFGNTAISLVLEQGQAVLGQVALSDPPMAVYKLLEYLPWPTVTAVFTVIISFVLFLTPVDSGTLMIANLASKGGTSEDDAPIWLRLFWAIVTTVLCAGLLYAGSFSAMQTAVVVAGLPFSVVILLYMVSLYRDLQRA</sequence>
<organism evidence="9 10">
    <name type="scientific">Rosenbergiella gaditana</name>
    <dbReference type="NCBI Taxonomy" id="2726987"/>
    <lineage>
        <taxon>Bacteria</taxon>
        <taxon>Pseudomonadati</taxon>
        <taxon>Pseudomonadota</taxon>
        <taxon>Gammaproteobacteria</taxon>
        <taxon>Enterobacterales</taxon>
        <taxon>Erwiniaceae</taxon>
        <taxon>Rosenbergiella</taxon>
    </lineage>
</organism>
<dbReference type="PANTHER" id="PTHR30047">
    <property type="entry name" value="HIGH-AFFINITY CHOLINE TRANSPORT PROTEIN-RELATED"/>
    <property type="match status" value="1"/>
</dbReference>
<evidence type="ECO:0000256" key="6">
    <source>
        <dbReference type="ARBA" id="ARBA00022989"/>
    </source>
</evidence>
<dbReference type="InterPro" id="IPR000060">
    <property type="entry name" value="BCCT_transptr"/>
</dbReference>
<evidence type="ECO:0000256" key="8">
    <source>
        <dbReference type="SAM" id="Phobius"/>
    </source>
</evidence>
<evidence type="ECO:0000256" key="4">
    <source>
        <dbReference type="ARBA" id="ARBA00022475"/>
    </source>
</evidence>
<feature type="transmembrane region" description="Helical" evidence="8">
    <location>
        <begin position="478"/>
        <end position="501"/>
    </location>
</feature>
<feature type="transmembrane region" description="Helical" evidence="8">
    <location>
        <begin position="353"/>
        <end position="371"/>
    </location>
</feature>
<feature type="transmembrane region" description="Helical" evidence="8">
    <location>
        <begin position="268"/>
        <end position="288"/>
    </location>
</feature>
<keyword evidence="7 8" id="KW-0472">Membrane</keyword>
<keyword evidence="5 8" id="KW-0812">Transmembrane</keyword>
<evidence type="ECO:0000256" key="7">
    <source>
        <dbReference type="ARBA" id="ARBA00023136"/>
    </source>
</evidence>
<feature type="transmembrane region" description="Helical" evidence="8">
    <location>
        <begin position="149"/>
        <end position="169"/>
    </location>
</feature>
<dbReference type="PANTHER" id="PTHR30047:SF7">
    <property type="entry name" value="HIGH-AFFINITY CHOLINE TRANSPORT PROTEIN"/>
    <property type="match status" value="1"/>
</dbReference>
<name>A0ABS5SZZ3_9GAMM</name>